<dbReference type="PANTHER" id="PTHR42110">
    <property type="entry name" value="L-ASPARAGINASE, PUTATIVE (AFU_ORTHOLOGUE AFUA_3G11890)-RELATED"/>
    <property type="match status" value="1"/>
</dbReference>
<reference evidence="2" key="1">
    <citation type="journal article" date="2019" name="Int. J. Syst. Evol. Microbiol.">
        <title>The Global Catalogue of Microorganisms (GCM) 10K type strain sequencing project: providing services to taxonomists for standard genome sequencing and annotation.</title>
        <authorList>
            <consortium name="The Broad Institute Genomics Platform"/>
            <consortium name="The Broad Institute Genome Sequencing Center for Infectious Disease"/>
            <person name="Wu L."/>
            <person name="Ma J."/>
        </authorList>
    </citation>
    <scope>NUCLEOTIDE SEQUENCE [LARGE SCALE GENOMIC DNA]</scope>
    <source>
        <strain evidence="2">KCTC 19466</strain>
    </source>
</reference>
<proteinExistence type="predicted"/>
<dbReference type="InterPro" id="IPR010349">
    <property type="entry name" value="Asparaginase_II"/>
</dbReference>
<dbReference type="PANTHER" id="PTHR42110:SF1">
    <property type="entry name" value="L-ASPARAGINASE, PUTATIVE (AFU_ORTHOLOGUE AFUA_3G11890)-RELATED"/>
    <property type="match status" value="1"/>
</dbReference>
<dbReference type="Pfam" id="PF06089">
    <property type="entry name" value="Asparaginase_II"/>
    <property type="match status" value="1"/>
</dbReference>
<sequence length="351" mass="36292">MGTMSVSPRSGTFTTGDAVDLAFVDRNGFVESRHLGSAVVVDPAGEVRLELGDTTTPVFPRSSLKPFQALASMQSGAPLVGEQVALACASHVGSAEHMELAEQMLHAAGLTEDHLRCPTAWPQHAATRTALTRGELEIGGRTLDAAQSRLSFNCSGKHAAFLWACVENGWDLETYLDADHPLQQRVVDIVEEYAGEKIAHLAVDGCGAPVPAISLRGLARATGKLAAAPSDKSSNARAATIATAMLDYPWAVHGHGEENTVVMEDLGIVSKLGAEGVLILGAPDGTACAVKMLDGNGRGATLVGLTLMAAAGVIEANALGPVLAKTQKPVLGGGEPVGNVRLAAPVVEMLD</sequence>
<organism evidence="1 2">
    <name type="scientific">Zhihengliuella salsuginis</name>
    <dbReference type="NCBI Taxonomy" id="578222"/>
    <lineage>
        <taxon>Bacteria</taxon>
        <taxon>Bacillati</taxon>
        <taxon>Actinomycetota</taxon>
        <taxon>Actinomycetes</taxon>
        <taxon>Micrococcales</taxon>
        <taxon>Micrococcaceae</taxon>
        <taxon>Zhihengliuella</taxon>
    </lineage>
</organism>
<comment type="caution">
    <text evidence="1">The sequence shown here is derived from an EMBL/GenBank/DDBJ whole genome shotgun (WGS) entry which is preliminary data.</text>
</comment>
<accession>A0ABQ3GEQ6</accession>
<keyword evidence="2" id="KW-1185">Reference proteome</keyword>
<dbReference type="Proteomes" id="UP000642819">
    <property type="component" value="Unassembled WGS sequence"/>
</dbReference>
<name>A0ABQ3GEQ6_9MICC</name>
<gene>
    <name evidence="1" type="primary">ansA</name>
    <name evidence="1" type="ORF">GCM10008096_08340</name>
</gene>
<dbReference type="EMBL" id="BMXK01000003">
    <property type="protein sequence ID" value="GHD02803.1"/>
    <property type="molecule type" value="Genomic_DNA"/>
</dbReference>
<evidence type="ECO:0000313" key="1">
    <source>
        <dbReference type="EMBL" id="GHD02803.1"/>
    </source>
</evidence>
<protein>
    <submittedName>
        <fullName evidence="1">Asparaginase</fullName>
    </submittedName>
</protein>
<evidence type="ECO:0000313" key="2">
    <source>
        <dbReference type="Proteomes" id="UP000642819"/>
    </source>
</evidence>